<keyword evidence="3" id="KW-1185">Reference proteome</keyword>
<accession>A0ABP5ES59</accession>
<feature type="region of interest" description="Disordered" evidence="1">
    <location>
        <begin position="308"/>
        <end position="327"/>
    </location>
</feature>
<protein>
    <submittedName>
        <fullName evidence="2">Uncharacterized protein</fullName>
    </submittedName>
</protein>
<gene>
    <name evidence="2" type="ORF">GCM10009799_33730</name>
</gene>
<sequence length="327" mass="36131">MLAEELRKALQEVSVSDDARSAVINEKELGADDTGQLRHIIARELYTRWHIGRPVEDEPPSRTLRDPDLEELLLAATPFEHTEIAVRALTEEDGNGQLLTEIEGVRVRVPAERVASRAWTGGEKPVTLRLDAVRAALSPGFFFTDRSRGRRDGKGGPTLRVYVHLLHSEAAPRVWRLILERLEDLGAPYRAKILSARGLFPRRDGIVVYLRPGAWHAVETVRDAVAESEENGIGHEGSVFTDQLAPGVATAWEPYDKRPGMKGLSFGEHRALAVAEGLIDHARHEESRFREREVSVSAALRRAGIDPLAPHRNLGSPTLDSKLSGGS</sequence>
<organism evidence="2 3">
    <name type="scientific">Nocardiopsis rhodophaea</name>
    <dbReference type="NCBI Taxonomy" id="280238"/>
    <lineage>
        <taxon>Bacteria</taxon>
        <taxon>Bacillati</taxon>
        <taxon>Actinomycetota</taxon>
        <taxon>Actinomycetes</taxon>
        <taxon>Streptosporangiales</taxon>
        <taxon>Nocardiopsidaceae</taxon>
        <taxon>Nocardiopsis</taxon>
    </lineage>
</organism>
<dbReference type="RefSeq" id="WP_344163617.1">
    <property type="nucleotide sequence ID" value="NZ_BAAAPC010000014.1"/>
</dbReference>
<dbReference type="Proteomes" id="UP001501585">
    <property type="component" value="Unassembled WGS sequence"/>
</dbReference>
<evidence type="ECO:0000313" key="3">
    <source>
        <dbReference type="Proteomes" id="UP001501585"/>
    </source>
</evidence>
<dbReference type="Pfam" id="PF17914">
    <property type="entry name" value="HopA1"/>
    <property type="match status" value="1"/>
</dbReference>
<proteinExistence type="predicted"/>
<reference evidence="3" key="1">
    <citation type="journal article" date="2019" name="Int. J. Syst. Evol. Microbiol.">
        <title>The Global Catalogue of Microorganisms (GCM) 10K type strain sequencing project: providing services to taxonomists for standard genome sequencing and annotation.</title>
        <authorList>
            <consortium name="The Broad Institute Genomics Platform"/>
            <consortium name="The Broad Institute Genome Sequencing Center for Infectious Disease"/>
            <person name="Wu L."/>
            <person name="Ma J."/>
        </authorList>
    </citation>
    <scope>NUCLEOTIDE SEQUENCE [LARGE SCALE GENOMIC DNA]</scope>
    <source>
        <strain evidence="3">JCM 15313</strain>
    </source>
</reference>
<comment type="caution">
    <text evidence="2">The sequence shown here is derived from an EMBL/GenBank/DDBJ whole genome shotgun (WGS) entry which is preliminary data.</text>
</comment>
<evidence type="ECO:0000256" key="1">
    <source>
        <dbReference type="SAM" id="MobiDB-lite"/>
    </source>
</evidence>
<dbReference type="EMBL" id="BAAAPC010000014">
    <property type="protein sequence ID" value="GAA2003832.1"/>
    <property type="molecule type" value="Genomic_DNA"/>
</dbReference>
<dbReference type="InterPro" id="IPR040871">
    <property type="entry name" value="HopA1"/>
</dbReference>
<evidence type="ECO:0000313" key="2">
    <source>
        <dbReference type="EMBL" id="GAA2003832.1"/>
    </source>
</evidence>
<name>A0ABP5ES59_9ACTN</name>